<dbReference type="Pfam" id="PF07679">
    <property type="entry name" value="I-set"/>
    <property type="match status" value="1"/>
</dbReference>
<dbReference type="PROSITE" id="PS50835">
    <property type="entry name" value="IG_LIKE"/>
    <property type="match status" value="2"/>
</dbReference>
<dbReference type="Proteomes" id="UP000440578">
    <property type="component" value="Unassembled WGS sequence"/>
</dbReference>
<dbReference type="GO" id="GO:0005886">
    <property type="term" value="C:plasma membrane"/>
    <property type="evidence" value="ECO:0007669"/>
    <property type="project" value="TreeGrafter"/>
</dbReference>
<accession>A0A6A4VXV5</accession>
<evidence type="ECO:0000259" key="2">
    <source>
        <dbReference type="PROSITE" id="PS50835"/>
    </source>
</evidence>
<dbReference type="InterPro" id="IPR003599">
    <property type="entry name" value="Ig_sub"/>
</dbReference>
<dbReference type="GO" id="GO:0098632">
    <property type="term" value="F:cell-cell adhesion mediator activity"/>
    <property type="evidence" value="ECO:0007669"/>
    <property type="project" value="TreeGrafter"/>
</dbReference>
<dbReference type="PANTHER" id="PTHR10075:SF14">
    <property type="entry name" value="CELL ADHESION MOLECULE DSCAM2-RELATED"/>
    <property type="match status" value="1"/>
</dbReference>
<dbReference type="PANTHER" id="PTHR10075">
    <property type="entry name" value="BASIGIN RELATED"/>
    <property type="match status" value="1"/>
</dbReference>
<proteinExistence type="predicted"/>
<dbReference type="InterPro" id="IPR007110">
    <property type="entry name" value="Ig-like_dom"/>
</dbReference>
<dbReference type="GO" id="GO:0070593">
    <property type="term" value="P:dendrite self-avoidance"/>
    <property type="evidence" value="ECO:0007669"/>
    <property type="project" value="TreeGrafter"/>
</dbReference>
<dbReference type="InterPro" id="IPR036179">
    <property type="entry name" value="Ig-like_dom_sf"/>
</dbReference>
<dbReference type="SMART" id="SM00409">
    <property type="entry name" value="IG"/>
    <property type="match status" value="1"/>
</dbReference>
<sequence>MDAPLSTGRDAALTCSVAKGDTPMTIEWTFEGRPVAELQKVRVISGGSRNSFLTIESVDGSHSGLYTCTATNAVGAAVHSARLAVKEAPQLVPFTVDAPLSVGRSATLLCNAFRGDPPLTLAWTQGRTPDLGHGREAPDIVPFSMESPLSTGEDVALACSVKKGRHAHEHHVDV</sequence>
<dbReference type="GO" id="GO:0030424">
    <property type="term" value="C:axon"/>
    <property type="evidence" value="ECO:0007669"/>
    <property type="project" value="TreeGrafter"/>
</dbReference>
<organism evidence="3 4">
    <name type="scientific">Amphibalanus amphitrite</name>
    <name type="common">Striped barnacle</name>
    <name type="synonym">Balanus amphitrite</name>
    <dbReference type="NCBI Taxonomy" id="1232801"/>
    <lineage>
        <taxon>Eukaryota</taxon>
        <taxon>Metazoa</taxon>
        <taxon>Ecdysozoa</taxon>
        <taxon>Arthropoda</taxon>
        <taxon>Crustacea</taxon>
        <taxon>Multicrustacea</taxon>
        <taxon>Cirripedia</taxon>
        <taxon>Thoracica</taxon>
        <taxon>Thoracicalcarea</taxon>
        <taxon>Balanomorpha</taxon>
        <taxon>Balanoidea</taxon>
        <taxon>Balanidae</taxon>
        <taxon>Amphibalaninae</taxon>
        <taxon>Amphibalanus</taxon>
    </lineage>
</organism>
<dbReference type="SMART" id="SM00408">
    <property type="entry name" value="IGc2"/>
    <property type="match status" value="1"/>
</dbReference>
<keyword evidence="1" id="KW-0393">Immunoglobulin domain</keyword>
<dbReference type="SUPFAM" id="SSF48726">
    <property type="entry name" value="Immunoglobulin"/>
    <property type="match status" value="1"/>
</dbReference>
<feature type="domain" description="Ig-like" evidence="2">
    <location>
        <begin position="1"/>
        <end position="84"/>
    </location>
</feature>
<dbReference type="GO" id="GO:0007156">
    <property type="term" value="P:homophilic cell adhesion via plasma membrane adhesion molecules"/>
    <property type="evidence" value="ECO:0007669"/>
    <property type="project" value="TreeGrafter"/>
</dbReference>
<dbReference type="AlphaFoldDB" id="A0A6A4VXV5"/>
<feature type="domain" description="Ig-like" evidence="2">
    <location>
        <begin position="89"/>
        <end position="174"/>
    </location>
</feature>
<comment type="caution">
    <text evidence="3">The sequence shown here is derived from an EMBL/GenBank/DDBJ whole genome shotgun (WGS) entry which is preliminary data.</text>
</comment>
<name>A0A6A4VXV5_AMPAM</name>
<dbReference type="FunFam" id="2.60.40.10:FF:000333">
    <property type="entry name" value="Down syndrome cell adhesion molecule"/>
    <property type="match status" value="1"/>
</dbReference>
<protein>
    <submittedName>
        <fullName evidence="3">Down syndrome cell adhesion molecule</fullName>
    </submittedName>
</protein>
<evidence type="ECO:0000256" key="1">
    <source>
        <dbReference type="ARBA" id="ARBA00023319"/>
    </source>
</evidence>
<keyword evidence="4" id="KW-1185">Reference proteome</keyword>
<dbReference type="InterPro" id="IPR003598">
    <property type="entry name" value="Ig_sub2"/>
</dbReference>
<reference evidence="3 4" key="1">
    <citation type="submission" date="2019-07" db="EMBL/GenBank/DDBJ databases">
        <title>Draft genome assembly of a fouling barnacle, Amphibalanus amphitrite (Darwin, 1854): The first reference genome for Thecostraca.</title>
        <authorList>
            <person name="Kim W."/>
        </authorList>
    </citation>
    <scope>NUCLEOTIDE SEQUENCE [LARGE SCALE GENOMIC DNA]</scope>
    <source>
        <strain evidence="3">SNU_AA5</strain>
        <tissue evidence="3">Soma without cirri and trophi</tissue>
    </source>
</reference>
<dbReference type="Gene3D" id="2.60.40.10">
    <property type="entry name" value="Immunoglobulins"/>
    <property type="match status" value="1"/>
</dbReference>
<evidence type="ECO:0000313" key="4">
    <source>
        <dbReference type="Proteomes" id="UP000440578"/>
    </source>
</evidence>
<dbReference type="EMBL" id="VIIS01001603">
    <property type="protein sequence ID" value="KAF0295702.1"/>
    <property type="molecule type" value="Genomic_DNA"/>
</dbReference>
<gene>
    <name evidence="3" type="primary">DSCAM_0</name>
    <name evidence="3" type="ORF">FJT64_006807</name>
</gene>
<evidence type="ECO:0000313" key="3">
    <source>
        <dbReference type="EMBL" id="KAF0295702.1"/>
    </source>
</evidence>
<dbReference type="InterPro" id="IPR013098">
    <property type="entry name" value="Ig_I-set"/>
</dbReference>
<dbReference type="InterPro" id="IPR013783">
    <property type="entry name" value="Ig-like_fold"/>
</dbReference>
<dbReference type="GO" id="GO:0007411">
    <property type="term" value="P:axon guidance"/>
    <property type="evidence" value="ECO:0007669"/>
    <property type="project" value="TreeGrafter"/>
</dbReference>